<evidence type="ECO:0000256" key="5">
    <source>
        <dbReference type="ARBA" id="ARBA00023136"/>
    </source>
</evidence>
<dbReference type="GO" id="GO:0016020">
    <property type="term" value="C:membrane"/>
    <property type="evidence" value="ECO:0007669"/>
    <property type="project" value="UniProtKB-SubCell"/>
</dbReference>
<keyword evidence="5 6" id="KW-0472">Membrane</keyword>
<evidence type="ECO:0000256" key="4">
    <source>
        <dbReference type="ARBA" id="ARBA00022989"/>
    </source>
</evidence>
<reference evidence="7" key="1">
    <citation type="submission" date="2021-01" db="EMBL/GenBank/DDBJ databases">
        <authorList>
            <person name="Corre E."/>
            <person name="Pelletier E."/>
            <person name="Niang G."/>
            <person name="Scheremetjew M."/>
            <person name="Finn R."/>
            <person name="Kale V."/>
            <person name="Holt S."/>
            <person name="Cochrane G."/>
            <person name="Meng A."/>
            <person name="Brown T."/>
            <person name="Cohen L."/>
        </authorList>
    </citation>
    <scope>NUCLEOTIDE SEQUENCE</scope>
    <source>
        <strain evidence="7">CCMP3328</strain>
    </source>
</reference>
<evidence type="ECO:0000256" key="3">
    <source>
        <dbReference type="ARBA" id="ARBA00022692"/>
    </source>
</evidence>
<dbReference type="PANTHER" id="PTHR21346">
    <property type="entry name" value="FUN14 DOMAIN CONTAINING"/>
    <property type="match status" value="1"/>
</dbReference>
<evidence type="ECO:0008006" key="8">
    <source>
        <dbReference type="Google" id="ProtNLM"/>
    </source>
</evidence>
<evidence type="ECO:0000256" key="6">
    <source>
        <dbReference type="SAM" id="Phobius"/>
    </source>
</evidence>
<dbReference type="PANTHER" id="PTHR21346:SF10">
    <property type="entry name" value="TRANSMEMBRANE PROTEIN"/>
    <property type="match status" value="1"/>
</dbReference>
<comment type="subcellular location">
    <subcellularLocation>
        <location evidence="1">Membrane</location>
    </subcellularLocation>
</comment>
<keyword evidence="4 6" id="KW-1133">Transmembrane helix</keyword>
<dbReference type="InterPro" id="IPR007014">
    <property type="entry name" value="FUN14"/>
</dbReference>
<name>A0A7S0F743_9STRA</name>
<dbReference type="Pfam" id="PF04930">
    <property type="entry name" value="FUN14"/>
    <property type="match status" value="1"/>
</dbReference>
<proteinExistence type="inferred from homology"/>
<evidence type="ECO:0000313" key="7">
    <source>
        <dbReference type="EMBL" id="CAD8343256.1"/>
    </source>
</evidence>
<evidence type="ECO:0000256" key="1">
    <source>
        <dbReference type="ARBA" id="ARBA00004370"/>
    </source>
</evidence>
<sequence length="126" mass="13250">MVENKDAKDAVEAAIDKVKPLIAKVSFGGVMGFCSGYAMKKVGKAVAVTIGLGFFGLQSAAYLGYIDVNWNKIVSDAVKPLDATGDGKVDAEDVKVYWKKLKSLLVNGLPNAGGFSVGFLYGVKQG</sequence>
<accession>A0A7S0F743</accession>
<dbReference type="EMBL" id="HBEF01024842">
    <property type="protein sequence ID" value="CAD8343256.1"/>
    <property type="molecule type" value="Transcribed_RNA"/>
</dbReference>
<evidence type="ECO:0000256" key="2">
    <source>
        <dbReference type="ARBA" id="ARBA00009160"/>
    </source>
</evidence>
<organism evidence="7">
    <name type="scientific">Craspedostauros australis</name>
    <dbReference type="NCBI Taxonomy" id="1486917"/>
    <lineage>
        <taxon>Eukaryota</taxon>
        <taxon>Sar</taxon>
        <taxon>Stramenopiles</taxon>
        <taxon>Ochrophyta</taxon>
        <taxon>Bacillariophyta</taxon>
        <taxon>Bacillariophyceae</taxon>
        <taxon>Bacillariophycidae</taxon>
        <taxon>Naviculales</taxon>
        <taxon>Naviculaceae</taxon>
        <taxon>Craspedostauros</taxon>
    </lineage>
</organism>
<feature type="transmembrane region" description="Helical" evidence="6">
    <location>
        <begin position="45"/>
        <end position="65"/>
    </location>
</feature>
<gene>
    <name evidence="7" type="ORF">CAUS1442_LOCUS15391</name>
</gene>
<feature type="transmembrane region" description="Helical" evidence="6">
    <location>
        <begin position="21"/>
        <end position="39"/>
    </location>
</feature>
<keyword evidence="3 6" id="KW-0812">Transmembrane</keyword>
<comment type="similarity">
    <text evidence="2">Belongs to the FUN14 family.</text>
</comment>
<protein>
    <recommendedName>
        <fullName evidence="8">EF-hand domain-containing protein</fullName>
    </recommendedName>
</protein>
<dbReference type="AlphaFoldDB" id="A0A7S0F743"/>